<feature type="non-terminal residue" evidence="1">
    <location>
        <position position="217"/>
    </location>
</feature>
<feature type="non-terminal residue" evidence="1">
    <location>
        <position position="1"/>
    </location>
</feature>
<proteinExistence type="predicted"/>
<accession>A0A9N9IZY7</accession>
<keyword evidence="2" id="KW-1185">Reference proteome</keyword>
<gene>
    <name evidence="1" type="ORF">FCALED_LOCUS16606</name>
</gene>
<comment type="caution">
    <text evidence="1">The sequence shown here is derived from an EMBL/GenBank/DDBJ whole genome shotgun (WGS) entry which is preliminary data.</text>
</comment>
<reference evidence="1" key="1">
    <citation type="submission" date="2021-06" db="EMBL/GenBank/DDBJ databases">
        <authorList>
            <person name="Kallberg Y."/>
            <person name="Tangrot J."/>
            <person name="Rosling A."/>
        </authorList>
    </citation>
    <scope>NUCLEOTIDE SEQUENCE</scope>
    <source>
        <strain evidence="1">UK204</strain>
    </source>
</reference>
<organism evidence="1 2">
    <name type="scientific">Funneliformis caledonium</name>
    <dbReference type="NCBI Taxonomy" id="1117310"/>
    <lineage>
        <taxon>Eukaryota</taxon>
        <taxon>Fungi</taxon>
        <taxon>Fungi incertae sedis</taxon>
        <taxon>Mucoromycota</taxon>
        <taxon>Glomeromycotina</taxon>
        <taxon>Glomeromycetes</taxon>
        <taxon>Glomerales</taxon>
        <taxon>Glomeraceae</taxon>
        <taxon>Funneliformis</taxon>
    </lineage>
</organism>
<dbReference type="OrthoDB" id="3257409at2759"/>
<sequence>STRTRHRKRNDENSSVLDSILSSSSETASILSLSDVCTSSRSESSILIELFGSNNMISTAENLSVDEGYIDEESTIQDIDDNYEPSLGRTSSNGTDEFSDSNISHIEISESEEHIHLSDELACAIRLFQVKSQSTWMDICINSYCAYTGKYKDDELYHLKIQYQDPKGSERLKYHINYTHRQGFRSNGKIGDIFDGVRYQNLLSNGYFEDDRNIALT</sequence>
<dbReference type="Proteomes" id="UP000789570">
    <property type="component" value="Unassembled WGS sequence"/>
</dbReference>
<protein>
    <submittedName>
        <fullName evidence="1">4965_t:CDS:1</fullName>
    </submittedName>
</protein>
<name>A0A9N9IZY7_9GLOM</name>
<dbReference type="EMBL" id="CAJVPQ010020263">
    <property type="protein sequence ID" value="CAG8755791.1"/>
    <property type="molecule type" value="Genomic_DNA"/>
</dbReference>
<evidence type="ECO:0000313" key="2">
    <source>
        <dbReference type="Proteomes" id="UP000789570"/>
    </source>
</evidence>
<dbReference type="AlphaFoldDB" id="A0A9N9IZY7"/>
<evidence type="ECO:0000313" key="1">
    <source>
        <dbReference type="EMBL" id="CAG8755791.1"/>
    </source>
</evidence>